<feature type="compositionally biased region" description="Basic and acidic residues" evidence="1">
    <location>
        <begin position="302"/>
        <end position="331"/>
    </location>
</feature>
<feature type="transmembrane region" description="Helical" evidence="2">
    <location>
        <begin position="56"/>
        <end position="77"/>
    </location>
</feature>
<feature type="transmembrane region" description="Helical" evidence="2">
    <location>
        <begin position="222"/>
        <end position="243"/>
    </location>
</feature>
<keyword evidence="4" id="KW-1185">Reference proteome</keyword>
<dbReference type="EMBL" id="JAOAOG010000291">
    <property type="protein sequence ID" value="KAJ6232492.1"/>
    <property type="molecule type" value="Genomic_DNA"/>
</dbReference>
<organism evidence="3 4">
    <name type="scientific">Anaeramoeba flamelloides</name>
    <dbReference type="NCBI Taxonomy" id="1746091"/>
    <lineage>
        <taxon>Eukaryota</taxon>
        <taxon>Metamonada</taxon>
        <taxon>Anaeramoebidae</taxon>
        <taxon>Anaeramoeba</taxon>
    </lineage>
</organism>
<sequence length="350" mass="40625">MSSTEESLKNKLWGLRKNRSLFFLFVCIESIGLVITQTIGFVNYGKDENVTKHKLLLYSVIYYIAILFSIIFALIVIRTKNYHRLATFIIGNCILTLYGVYEIIKMPTNKRIIAETVIILVFDVIYSIMVMGLYRDFYFASLKRATSDPHNYKLFCVKSKFTTTLHIDAMVNIVLLVAAAFFLFEPNDYEFYLDLIFIIVNLFWEWVGHFSIKTEAKKRAQIFLITSFIQPVYLIVKIIIIWSTVKYKSIPRIPISIMIFMGLIVRIVLMIYGFKAYNNFGKRKKIKLEDAMDDKRVALLDKNEQDIEEKQDQKSQSDSSSDRSSLKKSGSDSDSDSIFVTDEENKENSD</sequence>
<feature type="transmembrane region" description="Helical" evidence="2">
    <location>
        <begin position="255"/>
        <end position="274"/>
    </location>
</feature>
<feature type="transmembrane region" description="Helical" evidence="2">
    <location>
        <begin position="84"/>
        <end position="101"/>
    </location>
</feature>
<dbReference type="Proteomes" id="UP001150062">
    <property type="component" value="Unassembled WGS sequence"/>
</dbReference>
<reference evidence="3" key="1">
    <citation type="submission" date="2022-08" db="EMBL/GenBank/DDBJ databases">
        <title>Novel sulfate-reducing endosymbionts in the free-living metamonad Anaeramoeba.</title>
        <authorList>
            <person name="Jerlstrom-Hultqvist J."/>
            <person name="Cepicka I."/>
            <person name="Gallot-Lavallee L."/>
            <person name="Salas-Leiva D."/>
            <person name="Curtis B.A."/>
            <person name="Zahonova K."/>
            <person name="Pipaliya S."/>
            <person name="Dacks J."/>
            <person name="Roger A.J."/>
        </authorList>
    </citation>
    <scope>NUCLEOTIDE SEQUENCE</scope>
    <source>
        <strain evidence="3">Schooner1</strain>
    </source>
</reference>
<evidence type="ECO:0000256" key="2">
    <source>
        <dbReference type="SAM" id="Phobius"/>
    </source>
</evidence>
<proteinExistence type="predicted"/>
<feature type="transmembrane region" description="Helical" evidence="2">
    <location>
        <begin position="113"/>
        <end position="134"/>
    </location>
</feature>
<feature type="transmembrane region" description="Helical" evidence="2">
    <location>
        <begin position="165"/>
        <end position="185"/>
    </location>
</feature>
<name>A0ABQ8XIJ9_9EUKA</name>
<keyword evidence="2" id="KW-1133">Transmembrane helix</keyword>
<dbReference type="PANTHER" id="PTHR39299">
    <property type="entry name" value="TRANSMEMBRANE PROTEIN"/>
    <property type="match status" value="1"/>
</dbReference>
<dbReference type="PANTHER" id="PTHR39299:SF1">
    <property type="entry name" value="TRANSMEMBRANE PROTEIN"/>
    <property type="match status" value="1"/>
</dbReference>
<gene>
    <name evidence="3" type="ORF">M0813_04708</name>
</gene>
<comment type="caution">
    <text evidence="3">The sequence shown here is derived from an EMBL/GenBank/DDBJ whole genome shotgun (WGS) entry which is preliminary data.</text>
</comment>
<feature type="transmembrane region" description="Helical" evidence="2">
    <location>
        <begin position="191"/>
        <end position="210"/>
    </location>
</feature>
<evidence type="ECO:0000313" key="3">
    <source>
        <dbReference type="EMBL" id="KAJ6232492.1"/>
    </source>
</evidence>
<protein>
    <submittedName>
        <fullName evidence="3">Uncharacterized protein</fullName>
    </submittedName>
</protein>
<feature type="transmembrane region" description="Helical" evidence="2">
    <location>
        <begin position="21"/>
        <end position="44"/>
    </location>
</feature>
<keyword evidence="2" id="KW-0812">Transmembrane</keyword>
<accession>A0ABQ8XIJ9</accession>
<evidence type="ECO:0000313" key="4">
    <source>
        <dbReference type="Proteomes" id="UP001150062"/>
    </source>
</evidence>
<keyword evidence="2" id="KW-0472">Membrane</keyword>
<feature type="compositionally biased region" description="Acidic residues" evidence="1">
    <location>
        <begin position="341"/>
        <end position="350"/>
    </location>
</feature>
<evidence type="ECO:0000256" key="1">
    <source>
        <dbReference type="SAM" id="MobiDB-lite"/>
    </source>
</evidence>
<feature type="region of interest" description="Disordered" evidence="1">
    <location>
        <begin position="302"/>
        <end position="350"/>
    </location>
</feature>